<dbReference type="InterPro" id="IPR013083">
    <property type="entry name" value="Znf_RING/FYVE/PHD"/>
</dbReference>
<dbReference type="GO" id="GO:0008270">
    <property type="term" value="F:zinc ion binding"/>
    <property type="evidence" value="ECO:0007669"/>
    <property type="project" value="UniProtKB-KW"/>
</dbReference>
<evidence type="ECO:0000259" key="6">
    <source>
        <dbReference type="PROSITE" id="PS50178"/>
    </source>
</evidence>
<reference evidence="7" key="3">
    <citation type="submission" date="2015-02" db="UniProtKB">
        <authorList>
            <consortium name="EnsemblProtists"/>
        </authorList>
    </citation>
    <scope>IDENTIFICATION</scope>
    <source>
        <strain evidence="7">DAOM BR144</strain>
    </source>
</reference>
<evidence type="ECO:0000256" key="2">
    <source>
        <dbReference type="ARBA" id="ARBA00022771"/>
    </source>
</evidence>
<dbReference type="HOGENOM" id="CLU_013242_2_0_1"/>
<dbReference type="SUPFAM" id="SSF55781">
    <property type="entry name" value="GAF domain-like"/>
    <property type="match status" value="1"/>
</dbReference>
<dbReference type="Pfam" id="PF13185">
    <property type="entry name" value="GAF_2"/>
    <property type="match status" value="1"/>
</dbReference>
<dbReference type="CDD" id="cd00065">
    <property type="entry name" value="FYVE_like_SF"/>
    <property type="match status" value="1"/>
</dbReference>
<dbReference type="InterPro" id="IPR011011">
    <property type="entry name" value="Znf_FYVE_PHD"/>
</dbReference>
<dbReference type="VEuPathDB" id="FungiDB:PYU1_G001243"/>
<reference evidence="8" key="2">
    <citation type="submission" date="2010-04" db="EMBL/GenBank/DDBJ databases">
        <authorList>
            <person name="Buell R."/>
            <person name="Hamilton J."/>
            <person name="Hostetler J."/>
        </authorList>
    </citation>
    <scope>NUCLEOTIDE SEQUENCE [LARGE SCALE GENOMIC DNA]</scope>
    <source>
        <strain evidence="8">DAOM:BR144</strain>
    </source>
</reference>
<dbReference type="STRING" id="431595.K3W8F2"/>
<evidence type="ECO:0000313" key="7">
    <source>
        <dbReference type="EnsemblProtists" id="PYU1_T001243"/>
    </source>
</evidence>
<evidence type="ECO:0000256" key="4">
    <source>
        <dbReference type="PROSITE-ProRule" id="PRU00091"/>
    </source>
</evidence>
<dbReference type="SMART" id="SM00064">
    <property type="entry name" value="FYVE"/>
    <property type="match status" value="1"/>
</dbReference>
<feature type="compositionally biased region" description="Polar residues" evidence="5">
    <location>
        <begin position="428"/>
        <end position="447"/>
    </location>
</feature>
<reference evidence="8" key="1">
    <citation type="journal article" date="2010" name="Genome Biol.">
        <title>Genome sequence of the necrotrophic plant pathogen Pythium ultimum reveals original pathogenicity mechanisms and effector repertoire.</title>
        <authorList>
            <person name="Levesque C.A."/>
            <person name="Brouwer H."/>
            <person name="Cano L."/>
            <person name="Hamilton J.P."/>
            <person name="Holt C."/>
            <person name="Huitema E."/>
            <person name="Raffaele S."/>
            <person name="Robideau G.P."/>
            <person name="Thines M."/>
            <person name="Win J."/>
            <person name="Zerillo M.M."/>
            <person name="Beakes G.W."/>
            <person name="Boore J.L."/>
            <person name="Busam D."/>
            <person name="Dumas B."/>
            <person name="Ferriera S."/>
            <person name="Fuerstenberg S.I."/>
            <person name="Gachon C.M."/>
            <person name="Gaulin E."/>
            <person name="Govers F."/>
            <person name="Grenville-Briggs L."/>
            <person name="Horner N."/>
            <person name="Hostetler J."/>
            <person name="Jiang R.H."/>
            <person name="Johnson J."/>
            <person name="Krajaejun T."/>
            <person name="Lin H."/>
            <person name="Meijer H.J."/>
            <person name="Moore B."/>
            <person name="Morris P."/>
            <person name="Phuntmart V."/>
            <person name="Puiu D."/>
            <person name="Shetty J."/>
            <person name="Stajich J.E."/>
            <person name="Tripathy S."/>
            <person name="Wawra S."/>
            <person name="van West P."/>
            <person name="Whitty B.R."/>
            <person name="Coutinho P.M."/>
            <person name="Henrissat B."/>
            <person name="Martin F."/>
            <person name="Thomas P.D."/>
            <person name="Tyler B.M."/>
            <person name="De Vries R.P."/>
            <person name="Kamoun S."/>
            <person name="Yandell M."/>
            <person name="Tisserat N."/>
            <person name="Buell C.R."/>
        </authorList>
    </citation>
    <scope>NUCLEOTIDE SEQUENCE</scope>
    <source>
        <strain evidence="8">DAOM:BR144</strain>
    </source>
</reference>
<dbReference type="SUPFAM" id="SSF57903">
    <property type="entry name" value="FYVE/PHD zinc finger"/>
    <property type="match status" value="1"/>
</dbReference>
<accession>K3W8F2</accession>
<keyword evidence="3" id="KW-0862">Zinc</keyword>
<evidence type="ECO:0000256" key="1">
    <source>
        <dbReference type="ARBA" id="ARBA00022723"/>
    </source>
</evidence>
<proteinExistence type="predicted"/>
<dbReference type="Gene3D" id="3.30.40.10">
    <property type="entry name" value="Zinc/RING finger domain, C3HC4 (zinc finger)"/>
    <property type="match status" value="1"/>
</dbReference>
<dbReference type="AlphaFoldDB" id="K3W8F2"/>
<dbReference type="EMBL" id="GL376626">
    <property type="status" value="NOT_ANNOTATED_CDS"/>
    <property type="molecule type" value="Genomic_DNA"/>
</dbReference>
<dbReference type="OMA" id="NTHCICC"/>
<dbReference type="Proteomes" id="UP000019132">
    <property type="component" value="Unassembled WGS sequence"/>
</dbReference>
<organism evidence="7 8">
    <name type="scientific">Globisporangium ultimum (strain ATCC 200006 / CBS 805.95 / DAOM BR144)</name>
    <name type="common">Pythium ultimum</name>
    <dbReference type="NCBI Taxonomy" id="431595"/>
    <lineage>
        <taxon>Eukaryota</taxon>
        <taxon>Sar</taxon>
        <taxon>Stramenopiles</taxon>
        <taxon>Oomycota</taxon>
        <taxon>Peronosporomycetes</taxon>
        <taxon>Pythiales</taxon>
        <taxon>Pythiaceae</taxon>
        <taxon>Globisporangium</taxon>
    </lineage>
</organism>
<dbReference type="InterPro" id="IPR000306">
    <property type="entry name" value="Znf_FYVE"/>
</dbReference>
<dbReference type="InParanoid" id="K3W8F2"/>
<sequence length="668" mass="74217">MALYAAASIPWESLRDRTSVWDKRQVFGDFAVHSRRNGDVHHVMTTGSVSCSLVEMHHLLRTTTTEAYTAAMTELHGVAFLSGSVLHGIHTRNATTLRHRGQSMRPLCPAAAAEAFDLNIKTATFTKAHMFARTEQWCYLDFFQWQPEHQRFVLTMQSLSPDDALLVSNGTLSSTASNPNSSKKNQLQDISAGYSVVADPRRRLVWVIFYARFVDPGTASGFFRRGLPKSQQQYASKSTTKSRLMKMAKATCCLPMLVRRRRLGVQAFVDPTAFIPSNTHCICCTAALSLLSRGSDKRCHLCGYSVCLKCSTKQDFERSRNQLGRVRVCRTCTRRVNAANYDYVVNGTMSPCAIKRDPPDAESASLTLVKFLHESFAEESPKRKHAVIQVVKQLLEEQESSRSSTDDGSVVGNSEPPFSQENTRRESATGSHTKALSTAGETTIHSNVTEERDSLENFDDFYMNGLEERLHVKEIALEDCVLGNADLRTYPLSYKDDSDSVPEHPVPKDEEHRLQLVREHRLLEIVNVPELEIICSIASKELQCSAGLVTIIDKEGVHIIASSDAGYRNQVVPRDESICSHLVMSDKPLFLPHPGADIRVSKMGNVEAGRIRFYCGFPLTSSDNTVIGSVCCVDNESHDVTQSQYAAMVRLASTASRVVEMHASARAA</sequence>
<evidence type="ECO:0000256" key="5">
    <source>
        <dbReference type="SAM" id="MobiDB-lite"/>
    </source>
</evidence>
<dbReference type="Gene3D" id="3.30.450.40">
    <property type="match status" value="1"/>
</dbReference>
<feature type="region of interest" description="Disordered" evidence="5">
    <location>
        <begin position="396"/>
        <end position="450"/>
    </location>
</feature>
<protein>
    <recommendedName>
        <fullName evidence="6">FYVE-type domain-containing protein</fullName>
    </recommendedName>
</protein>
<dbReference type="PANTHER" id="PTHR43102">
    <property type="entry name" value="SLR1143 PROTEIN"/>
    <property type="match status" value="1"/>
</dbReference>
<dbReference type="eggNOG" id="ENOG502SHV5">
    <property type="taxonomic scope" value="Eukaryota"/>
</dbReference>
<evidence type="ECO:0000313" key="8">
    <source>
        <dbReference type="Proteomes" id="UP000019132"/>
    </source>
</evidence>
<keyword evidence="2 4" id="KW-0863">Zinc-finger</keyword>
<feature type="domain" description="FYVE-type" evidence="6">
    <location>
        <begin position="275"/>
        <end position="337"/>
    </location>
</feature>
<dbReference type="PROSITE" id="PS50178">
    <property type="entry name" value="ZF_FYVE"/>
    <property type="match status" value="1"/>
</dbReference>
<dbReference type="PANTHER" id="PTHR43102:SF2">
    <property type="entry name" value="GAF DOMAIN-CONTAINING PROTEIN"/>
    <property type="match status" value="1"/>
</dbReference>
<name>K3W8F2_GLOUD</name>
<dbReference type="InterPro" id="IPR017455">
    <property type="entry name" value="Znf_FYVE-rel"/>
</dbReference>
<dbReference type="InterPro" id="IPR003018">
    <property type="entry name" value="GAF"/>
</dbReference>
<dbReference type="InterPro" id="IPR029016">
    <property type="entry name" value="GAF-like_dom_sf"/>
</dbReference>
<keyword evidence="8" id="KW-1185">Reference proteome</keyword>
<evidence type="ECO:0000256" key="3">
    <source>
        <dbReference type="ARBA" id="ARBA00022833"/>
    </source>
</evidence>
<dbReference type="EnsemblProtists" id="PYU1_T001243">
    <property type="protein sequence ID" value="PYU1_T001243"/>
    <property type="gene ID" value="PYU1_G001243"/>
</dbReference>
<keyword evidence="1" id="KW-0479">Metal-binding</keyword>